<dbReference type="EMBL" id="CP051685">
    <property type="protein sequence ID" value="QJE00359.1"/>
    <property type="molecule type" value="Genomic_DNA"/>
</dbReference>
<dbReference type="AlphaFoldDB" id="A0A7Z2VWD6"/>
<organism evidence="2 3">
    <name type="scientific">Massilia forsythiae</name>
    <dbReference type="NCBI Taxonomy" id="2728020"/>
    <lineage>
        <taxon>Bacteria</taxon>
        <taxon>Pseudomonadati</taxon>
        <taxon>Pseudomonadota</taxon>
        <taxon>Betaproteobacteria</taxon>
        <taxon>Burkholderiales</taxon>
        <taxon>Oxalobacteraceae</taxon>
        <taxon>Telluria group</taxon>
        <taxon>Massilia</taxon>
    </lineage>
</organism>
<evidence type="ECO:0000313" key="3">
    <source>
        <dbReference type="Proteomes" id="UP000502415"/>
    </source>
</evidence>
<proteinExistence type="predicted"/>
<dbReference type="Proteomes" id="UP000502415">
    <property type="component" value="Chromosome"/>
</dbReference>
<name>A0A7Z2VWD6_9BURK</name>
<accession>A0A7Z2VWD6</accession>
<feature type="signal peptide" evidence="1">
    <location>
        <begin position="1"/>
        <end position="26"/>
    </location>
</feature>
<evidence type="ECO:0000256" key="1">
    <source>
        <dbReference type="SAM" id="SignalP"/>
    </source>
</evidence>
<gene>
    <name evidence="2" type="ORF">HH212_10270</name>
</gene>
<protein>
    <submittedName>
        <fullName evidence="2">Uncharacterized protein</fullName>
    </submittedName>
</protein>
<sequence length="64" mass="6714">MNVLKHMEVIFLTAVVLAGVTSYASAAIPAPRQHVTVQNASAAQQVAVITVTAKRLSAAEKARL</sequence>
<keyword evidence="3" id="KW-1185">Reference proteome</keyword>
<keyword evidence="1" id="KW-0732">Signal</keyword>
<dbReference type="RefSeq" id="WP_170202391.1">
    <property type="nucleotide sequence ID" value="NZ_CP051685.1"/>
</dbReference>
<reference evidence="2 3" key="1">
    <citation type="submission" date="2020-04" db="EMBL/GenBank/DDBJ databases">
        <title>Genome sequencing of novel species.</title>
        <authorList>
            <person name="Heo J."/>
            <person name="Kim S.-J."/>
            <person name="Kim J.-S."/>
            <person name="Hong S.-B."/>
            <person name="Kwon S.-W."/>
        </authorList>
    </citation>
    <scope>NUCLEOTIDE SEQUENCE [LARGE SCALE GENOMIC DNA]</scope>
    <source>
        <strain evidence="2 3">GN2-R2</strain>
    </source>
</reference>
<dbReference type="KEGG" id="mfy:HH212_10270"/>
<feature type="chain" id="PRO_5031150491" evidence="1">
    <location>
        <begin position="27"/>
        <end position="64"/>
    </location>
</feature>
<evidence type="ECO:0000313" key="2">
    <source>
        <dbReference type="EMBL" id="QJE00359.1"/>
    </source>
</evidence>